<dbReference type="AlphaFoldDB" id="F8MLZ6"/>
<accession>F8MLZ6</accession>
<feature type="compositionally biased region" description="Basic and acidic residues" evidence="1">
    <location>
        <begin position="1"/>
        <end position="10"/>
    </location>
</feature>
<evidence type="ECO:0000313" key="3">
    <source>
        <dbReference type="Proteomes" id="UP000008065"/>
    </source>
</evidence>
<dbReference type="RefSeq" id="XP_009851526.1">
    <property type="nucleotide sequence ID" value="XM_009853224.1"/>
</dbReference>
<name>F8MLZ6_NEUT8</name>
<protein>
    <submittedName>
        <fullName evidence="2">Uncharacterized protein</fullName>
    </submittedName>
</protein>
<dbReference type="HOGENOM" id="CLU_2427565_0_0_1"/>
<keyword evidence="3" id="KW-1185">Reference proteome</keyword>
<evidence type="ECO:0000256" key="1">
    <source>
        <dbReference type="SAM" id="MobiDB-lite"/>
    </source>
</evidence>
<dbReference type="VEuPathDB" id="FungiDB:NEUTE1DRAFT_101333"/>
<sequence length="91" mass="10379">MANAIKKEQVTYEDNDISPQPLPLGPPSFLGSLPDSTVKVIHEKDYTSHWFVPHHGKWRELNRGPMESLLLGLQDLVSSDAEYLFMDFVPR</sequence>
<evidence type="ECO:0000313" key="2">
    <source>
        <dbReference type="EMBL" id="EGO58511.1"/>
    </source>
</evidence>
<dbReference type="GeneID" id="20821765"/>
<reference evidence="3" key="1">
    <citation type="journal article" date="2011" name="Genetics">
        <title>Massive changes in genome architecture accompany the transition to self-fertility in the filamentous fungus Neurospora tetrasperma.</title>
        <authorList>
            <person name="Ellison C.E."/>
            <person name="Stajich J.E."/>
            <person name="Jacobson D.J."/>
            <person name="Natvig D.O."/>
            <person name="Lapidus A."/>
            <person name="Foster B."/>
            <person name="Aerts A."/>
            <person name="Riley R."/>
            <person name="Lindquist E.A."/>
            <person name="Grigoriev I.V."/>
            <person name="Taylor J.W."/>
        </authorList>
    </citation>
    <scope>NUCLEOTIDE SEQUENCE [LARGE SCALE GENOMIC DNA]</scope>
    <source>
        <strain evidence="3">FGSC 2508 / P0657</strain>
    </source>
</reference>
<dbReference type="KEGG" id="nte:NEUTE1DRAFT101333"/>
<dbReference type="Proteomes" id="UP000008065">
    <property type="component" value="Unassembled WGS sequence"/>
</dbReference>
<dbReference type="EMBL" id="GL891304">
    <property type="protein sequence ID" value="EGO58511.1"/>
    <property type="molecule type" value="Genomic_DNA"/>
</dbReference>
<proteinExistence type="predicted"/>
<gene>
    <name evidence="2" type="ORF">NEUTE1DRAFT_101333</name>
</gene>
<organism evidence="2 3">
    <name type="scientific">Neurospora tetrasperma (strain FGSC 2508 / ATCC MYA-4615 / P0657)</name>
    <dbReference type="NCBI Taxonomy" id="510951"/>
    <lineage>
        <taxon>Eukaryota</taxon>
        <taxon>Fungi</taxon>
        <taxon>Dikarya</taxon>
        <taxon>Ascomycota</taxon>
        <taxon>Pezizomycotina</taxon>
        <taxon>Sordariomycetes</taxon>
        <taxon>Sordariomycetidae</taxon>
        <taxon>Sordariales</taxon>
        <taxon>Sordariaceae</taxon>
        <taxon>Neurospora</taxon>
    </lineage>
</organism>
<feature type="region of interest" description="Disordered" evidence="1">
    <location>
        <begin position="1"/>
        <end position="26"/>
    </location>
</feature>